<dbReference type="InterPro" id="IPR009057">
    <property type="entry name" value="Homeodomain-like_sf"/>
</dbReference>
<dbReference type="InterPro" id="IPR001647">
    <property type="entry name" value="HTH_TetR"/>
</dbReference>
<evidence type="ECO:0000256" key="3">
    <source>
        <dbReference type="ARBA" id="ARBA00023125"/>
    </source>
</evidence>
<evidence type="ECO:0000256" key="4">
    <source>
        <dbReference type="ARBA" id="ARBA00023163"/>
    </source>
</evidence>
<dbReference type="InterPro" id="IPR036271">
    <property type="entry name" value="Tet_transcr_reg_TetR-rel_C_sf"/>
</dbReference>
<reference evidence="7 8" key="1">
    <citation type="journal article" date="2013" name="Antonie Van Leeuwenhoek">
        <title>Halomonas zhaodongensis sp. nov., a slightly halophilic bacterium isolated from saline-alkaline soils in Zhaodong, China.</title>
        <authorList>
            <person name="Jiang J."/>
            <person name="Pan Y."/>
            <person name="Meng L."/>
            <person name="Hu S."/>
            <person name="Zhang X."/>
            <person name="Hu B."/>
            <person name="Meng J."/>
            <person name="Li C."/>
            <person name="Huang H."/>
            <person name="Wang K."/>
            <person name="Su T."/>
        </authorList>
    </citation>
    <scope>NUCLEOTIDE SEQUENCE [LARGE SCALE GENOMIC DNA]</scope>
    <source>
        <strain evidence="7 8">NEAU-ST10-25</strain>
    </source>
</reference>
<evidence type="ECO:0000313" key="7">
    <source>
        <dbReference type="EMBL" id="NYS44502.1"/>
    </source>
</evidence>
<dbReference type="RefSeq" id="WP_179927372.1">
    <property type="nucleotide sequence ID" value="NZ_JACCDD010000002.1"/>
</dbReference>
<keyword evidence="2" id="KW-0805">Transcription regulation</keyword>
<dbReference type="PRINTS" id="PR00455">
    <property type="entry name" value="HTHTETR"/>
</dbReference>
<comment type="caution">
    <text evidence="7">The sequence shown here is derived from an EMBL/GenBank/DDBJ whole genome shotgun (WGS) entry which is preliminary data.</text>
</comment>
<evidence type="ECO:0000256" key="5">
    <source>
        <dbReference type="PROSITE-ProRule" id="PRU00335"/>
    </source>
</evidence>
<sequence length="212" mass="23943">MSLAEITLSDRNERGNGLIEATLTCIAEEGISNATVRKIANYAGVSNGLIRFYFKTKDGIIQAAYQRFLERIFNAAYEAMEEREGEPVERLRTFLGANLSPPIVTPEMVLLWANFLPLTYQDARMTEIREQWYNMTTRSLRELIREALAAEQRVVSDRELRHLSMAINGMIDGLWIEGALSTDKLVTQELREVGLNTAAKILGLESLSVERS</sequence>
<keyword evidence="3 5" id="KW-0238">DNA-binding</keyword>
<protein>
    <submittedName>
        <fullName evidence="7">TetR family transcriptional regulator C-terminal domain-containing protein</fullName>
    </submittedName>
</protein>
<evidence type="ECO:0000313" key="8">
    <source>
        <dbReference type="Proteomes" id="UP000528918"/>
    </source>
</evidence>
<dbReference type="SUPFAM" id="SSF46689">
    <property type="entry name" value="Homeodomain-like"/>
    <property type="match status" value="1"/>
</dbReference>
<feature type="DNA-binding region" description="H-T-H motif" evidence="5">
    <location>
        <begin position="35"/>
        <end position="54"/>
    </location>
</feature>
<dbReference type="PROSITE" id="PS01081">
    <property type="entry name" value="HTH_TETR_1"/>
    <property type="match status" value="1"/>
</dbReference>
<organism evidence="7 8">
    <name type="scientific">Vreelandella zhaodongensis</name>
    <name type="common">Halomonas zhaodongensis</name>
    <dbReference type="NCBI Taxonomy" id="1176240"/>
    <lineage>
        <taxon>Bacteria</taxon>
        <taxon>Pseudomonadati</taxon>
        <taxon>Pseudomonadota</taxon>
        <taxon>Gammaproteobacteria</taxon>
        <taxon>Oceanospirillales</taxon>
        <taxon>Halomonadaceae</taxon>
        <taxon>Vreelandella</taxon>
    </lineage>
</organism>
<dbReference type="InterPro" id="IPR023772">
    <property type="entry name" value="DNA-bd_HTH_TetR-type_CS"/>
</dbReference>
<dbReference type="Proteomes" id="UP000528918">
    <property type="component" value="Unassembled WGS sequence"/>
</dbReference>
<dbReference type="PANTHER" id="PTHR30055:SF234">
    <property type="entry name" value="HTH-TYPE TRANSCRIPTIONAL REGULATOR BETI"/>
    <property type="match status" value="1"/>
</dbReference>
<dbReference type="InterPro" id="IPR050109">
    <property type="entry name" value="HTH-type_TetR-like_transc_reg"/>
</dbReference>
<evidence type="ECO:0000256" key="1">
    <source>
        <dbReference type="ARBA" id="ARBA00022491"/>
    </source>
</evidence>
<dbReference type="Gene3D" id="1.10.357.10">
    <property type="entry name" value="Tetracycline Repressor, domain 2"/>
    <property type="match status" value="1"/>
</dbReference>
<dbReference type="PANTHER" id="PTHR30055">
    <property type="entry name" value="HTH-TYPE TRANSCRIPTIONAL REGULATOR RUTR"/>
    <property type="match status" value="1"/>
</dbReference>
<proteinExistence type="predicted"/>
<keyword evidence="8" id="KW-1185">Reference proteome</keyword>
<name>A0ABX2SSA8_VREZH</name>
<dbReference type="PROSITE" id="PS50977">
    <property type="entry name" value="HTH_TETR_2"/>
    <property type="match status" value="1"/>
</dbReference>
<evidence type="ECO:0000256" key="2">
    <source>
        <dbReference type="ARBA" id="ARBA00023015"/>
    </source>
</evidence>
<accession>A0ABX2SSA8</accession>
<keyword evidence="1" id="KW-0678">Repressor</keyword>
<feature type="domain" description="HTH tetR-type" evidence="6">
    <location>
        <begin position="12"/>
        <end position="72"/>
    </location>
</feature>
<keyword evidence="4" id="KW-0804">Transcription</keyword>
<dbReference type="Pfam" id="PF00440">
    <property type="entry name" value="TetR_N"/>
    <property type="match status" value="1"/>
</dbReference>
<evidence type="ECO:0000259" key="6">
    <source>
        <dbReference type="PROSITE" id="PS50977"/>
    </source>
</evidence>
<gene>
    <name evidence="7" type="ORF">HZS79_05995</name>
</gene>
<dbReference type="InterPro" id="IPR039538">
    <property type="entry name" value="BetI_C"/>
</dbReference>
<dbReference type="SUPFAM" id="SSF48498">
    <property type="entry name" value="Tetracyclin repressor-like, C-terminal domain"/>
    <property type="match status" value="1"/>
</dbReference>
<dbReference type="Pfam" id="PF13977">
    <property type="entry name" value="TetR_C_6"/>
    <property type="match status" value="1"/>
</dbReference>
<dbReference type="EMBL" id="JACCDD010000002">
    <property type="protein sequence ID" value="NYS44502.1"/>
    <property type="molecule type" value="Genomic_DNA"/>
</dbReference>